<protein>
    <recommendedName>
        <fullName evidence="5">3CxxC-type domain-containing protein</fullName>
    </recommendedName>
</protein>
<keyword evidence="6" id="KW-1185">Reference proteome</keyword>
<dbReference type="AlphaFoldDB" id="A0A6J3LT36"/>
<gene>
    <name evidence="7" type="ORF">K489DRAFT_435106</name>
</gene>
<accession>A0A6J3LT36</accession>
<evidence type="ECO:0000256" key="2">
    <source>
        <dbReference type="ARBA" id="ARBA00022771"/>
    </source>
</evidence>
<feature type="compositionally biased region" description="Low complexity" evidence="4">
    <location>
        <begin position="14"/>
        <end position="25"/>
    </location>
</feature>
<evidence type="ECO:0000256" key="3">
    <source>
        <dbReference type="ARBA" id="ARBA00022833"/>
    </source>
</evidence>
<evidence type="ECO:0000313" key="7">
    <source>
        <dbReference type="RefSeq" id="XP_033455485.1"/>
    </source>
</evidence>
<name>A0A6J3LT36_9PEZI</name>
<evidence type="ECO:0000256" key="4">
    <source>
        <dbReference type="SAM" id="MobiDB-lite"/>
    </source>
</evidence>
<reference evidence="7" key="2">
    <citation type="submission" date="2020-04" db="EMBL/GenBank/DDBJ databases">
        <authorList>
            <consortium name="NCBI Genome Project"/>
        </authorList>
    </citation>
    <scope>NUCLEOTIDE SEQUENCE</scope>
    <source>
        <strain evidence="7">CBS 342.82</strain>
    </source>
</reference>
<dbReference type="Pfam" id="PF13695">
    <property type="entry name" value="Zn_ribbon_3CxxC"/>
    <property type="match status" value="1"/>
</dbReference>
<dbReference type="InterPro" id="IPR027377">
    <property type="entry name" value="ZAR1/RTP1-5-like_Znf-3CxxC"/>
</dbReference>
<reference evidence="7" key="3">
    <citation type="submission" date="2025-08" db="UniProtKB">
        <authorList>
            <consortium name="RefSeq"/>
        </authorList>
    </citation>
    <scope>IDENTIFICATION</scope>
    <source>
        <strain evidence="7">CBS 342.82</strain>
    </source>
</reference>
<proteinExistence type="predicted"/>
<dbReference type="OrthoDB" id="8121437at2759"/>
<organism evidence="7">
    <name type="scientific">Dissoconium aciculare CBS 342.82</name>
    <dbReference type="NCBI Taxonomy" id="1314786"/>
    <lineage>
        <taxon>Eukaryota</taxon>
        <taxon>Fungi</taxon>
        <taxon>Dikarya</taxon>
        <taxon>Ascomycota</taxon>
        <taxon>Pezizomycotina</taxon>
        <taxon>Dothideomycetes</taxon>
        <taxon>Dothideomycetidae</taxon>
        <taxon>Mycosphaerellales</taxon>
        <taxon>Dissoconiaceae</taxon>
        <taxon>Dissoconium</taxon>
    </lineage>
</organism>
<keyword evidence="3" id="KW-0862">Zinc</keyword>
<dbReference type="GO" id="GO:0008270">
    <property type="term" value="F:zinc ion binding"/>
    <property type="evidence" value="ECO:0007669"/>
    <property type="project" value="UniProtKB-KW"/>
</dbReference>
<dbReference type="GeneID" id="54366386"/>
<reference evidence="7" key="1">
    <citation type="submission" date="2020-01" db="EMBL/GenBank/DDBJ databases">
        <authorList>
            <consortium name="DOE Joint Genome Institute"/>
            <person name="Haridas S."/>
            <person name="Albert R."/>
            <person name="Binder M."/>
            <person name="Bloem J."/>
            <person name="Labutti K."/>
            <person name="Salamov A."/>
            <person name="Andreopoulos B."/>
            <person name="Baker S.E."/>
            <person name="Barry K."/>
            <person name="Bills G."/>
            <person name="Bluhm B.H."/>
            <person name="Cannon C."/>
            <person name="Castanera R."/>
            <person name="Culley D.E."/>
            <person name="Daum C."/>
            <person name="Ezra D."/>
            <person name="Gonzalez J.B."/>
            <person name="Henrissat B."/>
            <person name="Kuo A."/>
            <person name="Liang C."/>
            <person name="Lipzen A."/>
            <person name="Lutzoni F."/>
            <person name="Magnuson J."/>
            <person name="Mondo S."/>
            <person name="Nolan M."/>
            <person name="Ohm R."/>
            <person name="Pangilinan J."/>
            <person name="Park H.-J."/>
            <person name="Ramirez L."/>
            <person name="Alfaro M."/>
            <person name="Sun H."/>
            <person name="Tritt A."/>
            <person name="Yoshinaga Y."/>
            <person name="Zwiers L.-H."/>
            <person name="Turgeon B.G."/>
            <person name="Goodwin S.B."/>
            <person name="Spatafora J.W."/>
            <person name="Crous P.W."/>
            <person name="Grigoriev I.V."/>
        </authorList>
    </citation>
    <scope>NUCLEOTIDE SEQUENCE</scope>
    <source>
        <strain evidence="7">CBS 342.82</strain>
    </source>
</reference>
<keyword evidence="2" id="KW-0863">Zinc-finger</keyword>
<keyword evidence="1" id="KW-0479">Metal-binding</keyword>
<evidence type="ECO:0000256" key="1">
    <source>
        <dbReference type="ARBA" id="ARBA00022723"/>
    </source>
</evidence>
<feature type="region of interest" description="Disordered" evidence="4">
    <location>
        <begin position="1"/>
        <end position="30"/>
    </location>
</feature>
<sequence>MPDRHYYSSGTADSVVSRSPSRSTTQKSTQPQALVHLKKFIVRFPEHDNAVSDVIESDGLHYTWKPLMEAKAMIKAHRTKIEGEYDCSSVSCNSRKWHSFCLPVHIRHYEGNRYDAEVYPQLCQKCNNWGKPNPYTESYVKRLSDCLKYWNYIPVERPLRLNHTVEPHQERLCGACLSGQPCRRAREYFDLDFRPEDH</sequence>
<dbReference type="RefSeq" id="XP_033455485.1">
    <property type="nucleotide sequence ID" value="XM_033608586.1"/>
</dbReference>
<dbReference type="Proteomes" id="UP000504637">
    <property type="component" value="Unplaced"/>
</dbReference>
<evidence type="ECO:0000313" key="6">
    <source>
        <dbReference type="Proteomes" id="UP000504637"/>
    </source>
</evidence>
<feature type="domain" description="3CxxC-type" evidence="5">
    <location>
        <begin position="80"/>
        <end position="179"/>
    </location>
</feature>
<evidence type="ECO:0000259" key="5">
    <source>
        <dbReference type="SMART" id="SM01328"/>
    </source>
</evidence>
<dbReference type="SMART" id="SM01328">
    <property type="entry name" value="zf-3CxxC"/>
    <property type="match status" value="1"/>
</dbReference>